<keyword evidence="3 4" id="KW-0961">Cell wall biogenesis/degradation</keyword>
<dbReference type="PANTHER" id="PTHR34183">
    <property type="entry name" value="ENDOLYTIC PEPTIDOGLYCAN TRANSGLYCOSYLASE RLPA"/>
    <property type="match status" value="1"/>
</dbReference>
<dbReference type="PATRIC" id="fig|45065.4.peg.266"/>
<protein>
    <recommendedName>
        <fullName evidence="4">Endolytic peptidoglycan transglycosylase RlpA</fullName>
        <ecNumber evidence="4">4.2.2.-</ecNumber>
    </recommendedName>
</protein>
<dbReference type="PROSITE" id="PS51724">
    <property type="entry name" value="SPOR"/>
    <property type="match status" value="1"/>
</dbReference>
<evidence type="ECO:0000256" key="7">
    <source>
        <dbReference type="SAM" id="SignalP"/>
    </source>
</evidence>
<accession>A0A0W0U9A2</accession>
<dbReference type="Gene3D" id="3.30.70.1070">
    <property type="entry name" value="Sporulation related repeat"/>
    <property type="match status" value="1"/>
</dbReference>
<dbReference type="HAMAP" id="MF_02071">
    <property type="entry name" value="RlpA"/>
    <property type="match status" value="1"/>
</dbReference>
<dbReference type="InterPro" id="IPR012997">
    <property type="entry name" value="RplA"/>
</dbReference>
<dbReference type="Pfam" id="PF03330">
    <property type="entry name" value="DPBB_1"/>
    <property type="match status" value="1"/>
</dbReference>
<dbReference type="GO" id="GO:0071555">
    <property type="term" value="P:cell wall organization"/>
    <property type="evidence" value="ECO:0007669"/>
    <property type="project" value="UniProtKB-KW"/>
</dbReference>
<dbReference type="GO" id="GO:0042834">
    <property type="term" value="F:peptidoglycan binding"/>
    <property type="evidence" value="ECO:0007669"/>
    <property type="project" value="InterPro"/>
</dbReference>
<dbReference type="PROSITE" id="PS51257">
    <property type="entry name" value="PROKAR_LIPOPROTEIN"/>
    <property type="match status" value="1"/>
</dbReference>
<dbReference type="EC" id="4.2.2.-" evidence="4"/>
<dbReference type="InterPro" id="IPR036680">
    <property type="entry name" value="SPOR-like_sf"/>
</dbReference>
<dbReference type="RefSeq" id="WP_028387083.1">
    <property type="nucleotide sequence ID" value="NZ_CAAAHN010000001.1"/>
</dbReference>
<evidence type="ECO:0000256" key="6">
    <source>
        <dbReference type="SAM" id="MobiDB-lite"/>
    </source>
</evidence>
<dbReference type="PANTHER" id="PTHR34183:SF1">
    <property type="entry name" value="ENDOLYTIC PEPTIDOGLYCAN TRANSGLYCOSYLASE RLPA"/>
    <property type="match status" value="1"/>
</dbReference>
<reference evidence="8 9" key="1">
    <citation type="submission" date="2015-11" db="EMBL/GenBank/DDBJ databases">
        <title>Genomic analysis of 38 Legionella species identifies large and diverse effector repertoires.</title>
        <authorList>
            <person name="Burstein D."/>
            <person name="Amaro F."/>
            <person name="Zusman T."/>
            <person name="Lifshitz Z."/>
            <person name="Cohen O."/>
            <person name="Gilbert J.A."/>
            <person name="Pupko T."/>
            <person name="Shuman H.A."/>
            <person name="Segal G."/>
        </authorList>
    </citation>
    <scope>NUCLEOTIDE SEQUENCE [LARGE SCALE GENOMIC DNA]</scope>
    <source>
        <strain evidence="8 9">ATCC 49504</strain>
    </source>
</reference>
<dbReference type="AlphaFoldDB" id="A0A0W0U9A2"/>
<keyword evidence="4" id="KW-0564">Palmitate</keyword>
<dbReference type="SUPFAM" id="SSF110997">
    <property type="entry name" value="Sporulation related repeat"/>
    <property type="match status" value="1"/>
</dbReference>
<keyword evidence="4" id="KW-1003">Cell membrane</keyword>
<organism evidence="8 9">
    <name type="scientific">Legionella geestiana</name>
    <dbReference type="NCBI Taxonomy" id="45065"/>
    <lineage>
        <taxon>Bacteria</taxon>
        <taxon>Pseudomonadati</taxon>
        <taxon>Pseudomonadota</taxon>
        <taxon>Gammaproteobacteria</taxon>
        <taxon>Legionellales</taxon>
        <taxon>Legionellaceae</taxon>
        <taxon>Legionella</taxon>
    </lineage>
</organism>
<name>A0A0W0U9A2_9GAMM</name>
<keyword evidence="1 7" id="KW-0732">Signal</keyword>
<dbReference type="InterPro" id="IPR009009">
    <property type="entry name" value="RlpA-like_DPBB"/>
</dbReference>
<evidence type="ECO:0000256" key="5">
    <source>
        <dbReference type="RuleBase" id="RU003495"/>
    </source>
</evidence>
<dbReference type="InterPro" id="IPR007730">
    <property type="entry name" value="SPOR-like_dom"/>
</dbReference>
<dbReference type="STRING" id="45065.Lgee_0250"/>
<gene>
    <name evidence="4 8" type="primary">rlpA</name>
    <name evidence="8" type="ORF">Lgee_0250</name>
</gene>
<feature type="compositionally biased region" description="Basic and acidic residues" evidence="6">
    <location>
        <begin position="58"/>
        <end position="67"/>
    </location>
</feature>
<evidence type="ECO:0000256" key="3">
    <source>
        <dbReference type="ARBA" id="ARBA00023316"/>
    </source>
</evidence>
<evidence type="ECO:0000256" key="4">
    <source>
        <dbReference type="HAMAP-Rule" id="MF_02071"/>
    </source>
</evidence>
<comment type="caution">
    <text evidence="8">The sequence shown here is derived from an EMBL/GenBank/DDBJ whole genome shotgun (WGS) entry which is preliminary data.</text>
</comment>
<evidence type="ECO:0000256" key="1">
    <source>
        <dbReference type="ARBA" id="ARBA00022729"/>
    </source>
</evidence>
<keyword evidence="4" id="KW-0472">Membrane</keyword>
<sequence>MRRCALLIPVVFLAACKTAEPPAPDLSKAHPYHPPRTWSGPPTEKDSAPKGPVPTSFKEVKPRDEPVSRYGNPASYRVDGRTYEVMTSSGGYKTRGIASWYGTKFHSKRTSSGEPYDMYALTAAHKTLPLPTYVRVKNLNNGLEAIIKVNDRGPFHADRVMDLSYGAAVKLGLFPAGTAPVEIEALNVAGPGKAREAHYYLQAGAFETERYAEALREKLGSLTPSPVFVEKYDSRYIVRVGPFANRQMSEALKSRLAMNGINGAFSMLQ</sequence>
<keyword evidence="4 8" id="KW-0449">Lipoprotein</keyword>
<dbReference type="EMBL" id="LNYC01000005">
    <property type="protein sequence ID" value="KTD04220.1"/>
    <property type="molecule type" value="Genomic_DNA"/>
</dbReference>
<dbReference type="SUPFAM" id="SSF50685">
    <property type="entry name" value="Barwin-like endoglucanases"/>
    <property type="match status" value="1"/>
</dbReference>
<dbReference type="GO" id="GO:0008932">
    <property type="term" value="F:lytic endotransglycosylase activity"/>
    <property type="evidence" value="ECO:0007669"/>
    <property type="project" value="UniProtKB-UniRule"/>
</dbReference>
<comment type="function">
    <text evidence="4">Lytic transglycosylase with a strong preference for naked glycan strands that lack stem peptides.</text>
</comment>
<keyword evidence="2 4" id="KW-0456">Lyase</keyword>
<dbReference type="GO" id="GO:0000270">
    <property type="term" value="P:peptidoglycan metabolic process"/>
    <property type="evidence" value="ECO:0007669"/>
    <property type="project" value="UniProtKB-UniRule"/>
</dbReference>
<dbReference type="NCBIfam" id="TIGR00413">
    <property type="entry name" value="rlpA"/>
    <property type="match status" value="1"/>
</dbReference>
<dbReference type="GO" id="GO:0009279">
    <property type="term" value="C:cell outer membrane"/>
    <property type="evidence" value="ECO:0007669"/>
    <property type="project" value="TreeGrafter"/>
</dbReference>
<proteinExistence type="inferred from homology"/>
<feature type="signal peptide" evidence="7">
    <location>
        <begin position="1"/>
        <end position="19"/>
    </location>
</feature>
<dbReference type="Gene3D" id="2.40.40.10">
    <property type="entry name" value="RlpA-like domain"/>
    <property type="match status" value="1"/>
</dbReference>
<dbReference type="Proteomes" id="UP000054785">
    <property type="component" value="Unassembled WGS sequence"/>
</dbReference>
<evidence type="ECO:0000313" key="9">
    <source>
        <dbReference type="Proteomes" id="UP000054785"/>
    </source>
</evidence>
<dbReference type="CDD" id="cd22268">
    <property type="entry name" value="DPBB_RlpA-like"/>
    <property type="match status" value="1"/>
</dbReference>
<keyword evidence="9" id="KW-1185">Reference proteome</keyword>
<feature type="chain" id="PRO_5043691305" description="Endolytic peptidoglycan transglycosylase RlpA" evidence="7">
    <location>
        <begin position="20"/>
        <end position="269"/>
    </location>
</feature>
<feature type="region of interest" description="Disordered" evidence="6">
    <location>
        <begin position="21"/>
        <end position="73"/>
    </location>
</feature>
<comment type="similarity">
    <text evidence="4 5">Belongs to the RlpA family.</text>
</comment>
<dbReference type="OrthoDB" id="9779128at2"/>
<comment type="subcellular location">
    <subcellularLocation>
        <location evidence="4">Cell membrane</location>
        <topology evidence="4">Lipid-anchor</topology>
    </subcellularLocation>
</comment>
<dbReference type="InterPro" id="IPR034718">
    <property type="entry name" value="RlpA"/>
</dbReference>
<dbReference type="Pfam" id="PF05036">
    <property type="entry name" value="SPOR"/>
    <property type="match status" value="1"/>
</dbReference>
<evidence type="ECO:0000256" key="2">
    <source>
        <dbReference type="ARBA" id="ARBA00023239"/>
    </source>
</evidence>
<dbReference type="InterPro" id="IPR036908">
    <property type="entry name" value="RlpA-like_sf"/>
</dbReference>
<evidence type="ECO:0000313" key="8">
    <source>
        <dbReference type="EMBL" id="KTD04220.1"/>
    </source>
</evidence>
<dbReference type="GO" id="GO:0005886">
    <property type="term" value="C:plasma membrane"/>
    <property type="evidence" value="ECO:0007669"/>
    <property type="project" value="UniProtKB-SubCell"/>
</dbReference>